<dbReference type="AlphaFoldDB" id="A0A4U1CNM1"/>
<sequence length="134" mass="14761">MLTRLLASNPGSNYGCKINNSPATIYAHWQKTDMAPGNPWWGPFHYYNTSSPKYPINYSSNLACGEVNASASFVDSNQPCFVNFGGGNYVQGNLGTFTLTPGSYTPCPIDDYLPALFCFIGAYAIYFIKRRSLV</sequence>
<dbReference type="EMBL" id="SWBR01000003">
    <property type="protein sequence ID" value="TKC08198.1"/>
    <property type="molecule type" value="Genomic_DNA"/>
</dbReference>
<keyword evidence="2" id="KW-1185">Reference proteome</keyword>
<reference evidence="1 2" key="1">
    <citation type="submission" date="2019-04" db="EMBL/GenBank/DDBJ databases">
        <title>Pedobacter sp. RP-3-22 sp. nov., isolated from Arctic soil.</title>
        <authorList>
            <person name="Dahal R.H."/>
            <person name="Kim D.-U."/>
        </authorList>
    </citation>
    <scope>NUCLEOTIDE SEQUENCE [LARGE SCALE GENOMIC DNA]</scope>
    <source>
        <strain evidence="1 2">RP-3-22</strain>
    </source>
</reference>
<organism evidence="1 2">
    <name type="scientific">Pedobacter polaris</name>
    <dbReference type="NCBI Taxonomy" id="2571273"/>
    <lineage>
        <taxon>Bacteria</taxon>
        <taxon>Pseudomonadati</taxon>
        <taxon>Bacteroidota</taxon>
        <taxon>Sphingobacteriia</taxon>
        <taxon>Sphingobacteriales</taxon>
        <taxon>Sphingobacteriaceae</taxon>
        <taxon>Pedobacter</taxon>
    </lineage>
</organism>
<protein>
    <submittedName>
        <fullName evidence="1">Uncharacterized protein</fullName>
    </submittedName>
</protein>
<evidence type="ECO:0000313" key="1">
    <source>
        <dbReference type="EMBL" id="TKC08198.1"/>
    </source>
</evidence>
<dbReference type="Proteomes" id="UP000309488">
    <property type="component" value="Unassembled WGS sequence"/>
</dbReference>
<dbReference type="RefSeq" id="WP_136841939.1">
    <property type="nucleotide sequence ID" value="NZ_SWBR01000003.1"/>
</dbReference>
<evidence type="ECO:0000313" key="2">
    <source>
        <dbReference type="Proteomes" id="UP000309488"/>
    </source>
</evidence>
<dbReference type="OrthoDB" id="769380at2"/>
<name>A0A4U1CNM1_9SPHI</name>
<proteinExistence type="predicted"/>
<comment type="caution">
    <text evidence="1">The sequence shown here is derived from an EMBL/GenBank/DDBJ whole genome shotgun (WGS) entry which is preliminary data.</text>
</comment>
<gene>
    <name evidence="1" type="ORF">FA048_13655</name>
</gene>
<accession>A0A4U1CNM1</accession>